<dbReference type="AlphaFoldDB" id="A0A6A6KG19"/>
<gene>
    <name evidence="2" type="ORF">GH714_002466</name>
</gene>
<dbReference type="PANTHER" id="PTHR47374">
    <property type="entry name" value="ENDOSOME ANTIGEN-LIKE PROTEIN, PUTATIVE (DUF3444)-RELATED"/>
    <property type="match status" value="1"/>
</dbReference>
<evidence type="ECO:0000313" key="3">
    <source>
        <dbReference type="Proteomes" id="UP000467840"/>
    </source>
</evidence>
<evidence type="ECO:0000259" key="1">
    <source>
        <dbReference type="Pfam" id="PF11926"/>
    </source>
</evidence>
<feature type="domain" description="DUF3444" evidence="1">
    <location>
        <begin position="1"/>
        <end position="101"/>
    </location>
</feature>
<organism evidence="2 3">
    <name type="scientific">Hevea brasiliensis</name>
    <name type="common">Para rubber tree</name>
    <name type="synonym">Siphonia brasiliensis</name>
    <dbReference type="NCBI Taxonomy" id="3981"/>
    <lineage>
        <taxon>Eukaryota</taxon>
        <taxon>Viridiplantae</taxon>
        <taxon>Streptophyta</taxon>
        <taxon>Embryophyta</taxon>
        <taxon>Tracheophyta</taxon>
        <taxon>Spermatophyta</taxon>
        <taxon>Magnoliopsida</taxon>
        <taxon>eudicotyledons</taxon>
        <taxon>Gunneridae</taxon>
        <taxon>Pentapetalae</taxon>
        <taxon>rosids</taxon>
        <taxon>fabids</taxon>
        <taxon>Malpighiales</taxon>
        <taxon>Euphorbiaceae</taxon>
        <taxon>Crotonoideae</taxon>
        <taxon>Micrandreae</taxon>
        <taxon>Hevea</taxon>
    </lineage>
</organism>
<reference evidence="2 3" key="1">
    <citation type="journal article" date="2020" name="Mol. Plant">
        <title>The Chromosome-Based Rubber Tree Genome Provides New Insights into Spurge Genome Evolution and Rubber Biosynthesis.</title>
        <authorList>
            <person name="Liu J."/>
            <person name="Shi C."/>
            <person name="Shi C.C."/>
            <person name="Li W."/>
            <person name="Zhang Q.J."/>
            <person name="Zhang Y."/>
            <person name="Li K."/>
            <person name="Lu H.F."/>
            <person name="Shi C."/>
            <person name="Zhu S.T."/>
            <person name="Xiao Z.Y."/>
            <person name="Nan H."/>
            <person name="Yue Y."/>
            <person name="Zhu X.G."/>
            <person name="Wu Y."/>
            <person name="Hong X.N."/>
            <person name="Fan G.Y."/>
            <person name="Tong Y."/>
            <person name="Zhang D."/>
            <person name="Mao C.L."/>
            <person name="Liu Y.L."/>
            <person name="Hao S.J."/>
            <person name="Liu W.Q."/>
            <person name="Lv M.Q."/>
            <person name="Zhang H.B."/>
            <person name="Liu Y."/>
            <person name="Hu-Tang G.R."/>
            <person name="Wang J.P."/>
            <person name="Wang J.H."/>
            <person name="Sun Y.H."/>
            <person name="Ni S.B."/>
            <person name="Chen W.B."/>
            <person name="Zhang X.C."/>
            <person name="Jiao Y.N."/>
            <person name="Eichler E.E."/>
            <person name="Li G.H."/>
            <person name="Liu X."/>
            <person name="Gao L.Z."/>
        </authorList>
    </citation>
    <scope>NUCLEOTIDE SEQUENCE [LARGE SCALE GENOMIC DNA]</scope>
    <source>
        <strain evidence="3">cv. GT1</strain>
        <tissue evidence="2">Leaf</tissue>
    </source>
</reference>
<dbReference type="Pfam" id="PF11926">
    <property type="entry name" value="DUF3444"/>
    <property type="match status" value="1"/>
</dbReference>
<comment type="caution">
    <text evidence="2">The sequence shown here is derived from an EMBL/GenBank/DDBJ whole genome shotgun (WGS) entry which is preliminary data.</text>
</comment>
<accession>A0A6A6KG19</accession>
<keyword evidence="3" id="KW-1185">Reference proteome</keyword>
<sequence length="203" mass="23711">MEVPEAEFFNFEAEKSIEKFQVGQIWSLYSDEDCLPKYYGQITKVASDQGFRLWLRWLEPCALRNDVIQWHDKDMIICCGRFRTNMRKSQSYTSAESFSHKNWSAEIEACDLRKCEYEIVEVLEEKDLGIRVSFLEQVDGFNSIFKAQLKEASSVTMEVLHGELLKFSHQIPAFRLTEERGGSLRGFWELDPSALPGHYFARK</sequence>
<dbReference type="PANTHER" id="PTHR47374:SF6">
    <property type="entry name" value="ENDOSOME ANTIGEN-LIKE PROTEIN, PUTATIVE (DUF3444)-RELATED"/>
    <property type="match status" value="1"/>
</dbReference>
<name>A0A6A6KG19_HEVBR</name>
<evidence type="ECO:0000313" key="2">
    <source>
        <dbReference type="EMBL" id="KAF2287727.1"/>
    </source>
</evidence>
<protein>
    <recommendedName>
        <fullName evidence="1">DUF3444 domain-containing protein</fullName>
    </recommendedName>
</protein>
<proteinExistence type="predicted"/>
<dbReference type="Proteomes" id="UP000467840">
    <property type="component" value="Chromosome 8"/>
</dbReference>
<dbReference type="EMBL" id="JAAGAX010000016">
    <property type="protein sequence ID" value="KAF2287727.1"/>
    <property type="molecule type" value="Genomic_DNA"/>
</dbReference>
<dbReference type="InterPro" id="IPR024593">
    <property type="entry name" value="DUF3444"/>
</dbReference>